<keyword evidence="1" id="KW-0472">Membrane</keyword>
<name>K1JXS3_9BURK</name>
<proteinExistence type="predicted"/>
<dbReference type="AlphaFoldDB" id="K1JXS3"/>
<accession>K1JXS3</accession>
<protein>
    <submittedName>
        <fullName evidence="2">Uncharacterized protein</fullName>
    </submittedName>
</protein>
<evidence type="ECO:0000313" key="3">
    <source>
        <dbReference type="Proteomes" id="UP000005835"/>
    </source>
</evidence>
<comment type="caution">
    <text evidence="2">The sequence shown here is derived from an EMBL/GenBank/DDBJ whole genome shotgun (WGS) entry which is preliminary data.</text>
</comment>
<dbReference type="EMBL" id="ADMG01000027">
    <property type="protein sequence ID" value="EKB31413.1"/>
    <property type="molecule type" value="Genomic_DNA"/>
</dbReference>
<dbReference type="HOGENOM" id="CLU_3141505_0_0_4"/>
<reference evidence="2 3" key="1">
    <citation type="submission" date="2012-05" db="EMBL/GenBank/DDBJ databases">
        <title>The Genome Sequence of Sutterella wadsworthensis 2_1_59BFAA.</title>
        <authorList>
            <consortium name="The Broad Institute Genome Sequencing Platform"/>
            <person name="Earl A."/>
            <person name="Ward D."/>
            <person name="Feldgarden M."/>
            <person name="Gevers D."/>
            <person name="Daigneault M."/>
            <person name="Strauss J."/>
            <person name="Allen-Vercoe E."/>
            <person name="Walker B."/>
            <person name="Young S.K."/>
            <person name="Zeng Q."/>
            <person name="Gargeya S."/>
            <person name="Fitzgerald M."/>
            <person name="Haas B."/>
            <person name="Abouelleil A."/>
            <person name="Alvarado L."/>
            <person name="Arachchi H.M."/>
            <person name="Berlin A.M."/>
            <person name="Chapman S.B."/>
            <person name="Goldberg J."/>
            <person name="Griggs A."/>
            <person name="Gujja S."/>
            <person name="Hansen M."/>
            <person name="Howarth C."/>
            <person name="Imamovic A."/>
            <person name="Larimer J."/>
            <person name="McCowen C."/>
            <person name="Montmayeur A."/>
            <person name="Murphy C."/>
            <person name="Neiman D."/>
            <person name="Pearson M."/>
            <person name="Priest M."/>
            <person name="Roberts A."/>
            <person name="Saif S."/>
            <person name="Shea T."/>
            <person name="Sisk P."/>
            <person name="Sykes S."/>
            <person name="Wortman J."/>
            <person name="Nusbaum C."/>
            <person name="Birren B."/>
        </authorList>
    </citation>
    <scope>NUCLEOTIDE SEQUENCE [LARGE SCALE GENOMIC DNA]</scope>
    <source>
        <strain evidence="2 3">2_1_59BFAA</strain>
    </source>
</reference>
<organism evidence="2 3">
    <name type="scientific">Sutterella wadsworthensis 2_1_59BFAA</name>
    <dbReference type="NCBI Taxonomy" id="742823"/>
    <lineage>
        <taxon>Bacteria</taxon>
        <taxon>Pseudomonadati</taxon>
        <taxon>Pseudomonadota</taxon>
        <taxon>Betaproteobacteria</taxon>
        <taxon>Burkholderiales</taxon>
        <taxon>Sutterellaceae</taxon>
        <taxon>Sutterella</taxon>
    </lineage>
</organism>
<dbReference type="Proteomes" id="UP000005835">
    <property type="component" value="Unassembled WGS sequence"/>
</dbReference>
<dbReference type="RefSeq" id="WP_005434763.1">
    <property type="nucleotide sequence ID" value="NZ_JH815515.1"/>
</dbReference>
<evidence type="ECO:0000256" key="1">
    <source>
        <dbReference type="SAM" id="Phobius"/>
    </source>
</evidence>
<keyword evidence="1" id="KW-1133">Transmembrane helix</keyword>
<keyword evidence="1" id="KW-0812">Transmembrane</keyword>
<dbReference type="PATRIC" id="fig|742823.3.peg.1010"/>
<feature type="transmembrane region" description="Helical" evidence="1">
    <location>
        <begin position="12"/>
        <end position="39"/>
    </location>
</feature>
<sequence>MRANNDRKKNGWAQIFLFIIFLILLALVLNGMGWCIGGVCEVGTDMLLK</sequence>
<keyword evidence="3" id="KW-1185">Reference proteome</keyword>
<gene>
    <name evidence="2" type="ORF">HMPREF9465_01024</name>
</gene>
<evidence type="ECO:0000313" key="2">
    <source>
        <dbReference type="EMBL" id="EKB31413.1"/>
    </source>
</evidence>